<dbReference type="AlphaFoldDB" id="A0A1T3NWJ2"/>
<dbReference type="InterPro" id="IPR016032">
    <property type="entry name" value="Sig_transdc_resp-reg_C-effctor"/>
</dbReference>
<feature type="domain" description="HTH luxR-type" evidence="3">
    <location>
        <begin position="129"/>
        <end position="194"/>
    </location>
</feature>
<feature type="domain" description="Response regulatory" evidence="4">
    <location>
        <begin position="3"/>
        <end position="114"/>
    </location>
</feature>
<comment type="caution">
    <text evidence="5">The sequence shown here is derived from an EMBL/GenBank/DDBJ whole genome shotgun (WGS) entry which is preliminary data.</text>
</comment>
<name>A0A1T3NWJ2_9ACTN</name>
<dbReference type="CDD" id="cd06170">
    <property type="entry name" value="LuxR_C_like"/>
    <property type="match status" value="1"/>
</dbReference>
<dbReference type="OrthoDB" id="9808843at2"/>
<dbReference type="PROSITE" id="PS50110">
    <property type="entry name" value="RESPONSE_REGULATORY"/>
    <property type="match status" value="1"/>
</dbReference>
<dbReference type="PANTHER" id="PTHR43214:SF42">
    <property type="entry name" value="TRANSCRIPTIONAL REGULATORY PROTEIN DESR"/>
    <property type="match status" value="1"/>
</dbReference>
<dbReference type="GO" id="GO:0003677">
    <property type="term" value="F:DNA binding"/>
    <property type="evidence" value="ECO:0007669"/>
    <property type="project" value="UniProtKB-KW"/>
</dbReference>
<dbReference type="InterPro" id="IPR001789">
    <property type="entry name" value="Sig_transdc_resp-reg_receiver"/>
</dbReference>
<dbReference type="Pfam" id="PF00196">
    <property type="entry name" value="GerE"/>
    <property type="match status" value="1"/>
</dbReference>
<dbReference type="RefSeq" id="WP_078975347.1">
    <property type="nucleotide sequence ID" value="NZ_MWQN01000001.1"/>
</dbReference>
<evidence type="ECO:0000256" key="2">
    <source>
        <dbReference type="PROSITE-ProRule" id="PRU00169"/>
    </source>
</evidence>
<dbReference type="InterPro" id="IPR011006">
    <property type="entry name" value="CheY-like_superfamily"/>
</dbReference>
<keyword evidence="6" id="KW-1185">Reference proteome</keyword>
<dbReference type="GO" id="GO:0006355">
    <property type="term" value="P:regulation of DNA-templated transcription"/>
    <property type="evidence" value="ECO:0007669"/>
    <property type="project" value="InterPro"/>
</dbReference>
<dbReference type="Gene3D" id="3.40.50.2300">
    <property type="match status" value="1"/>
</dbReference>
<dbReference type="Pfam" id="PF00072">
    <property type="entry name" value="Response_reg"/>
    <property type="match status" value="1"/>
</dbReference>
<evidence type="ECO:0000256" key="1">
    <source>
        <dbReference type="ARBA" id="ARBA00023125"/>
    </source>
</evidence>
<proteinExistence type="predicted"/>
<gene>
    <name evidence="5" type="ORF">B4N89_08855</name>
</gene>
<dbReference type="SUPFAM" id="SSF52172">
    <property type="entry name" value="CheY-like"/>
    <property type="match status" value="1"/>
</dbReference>
<evidence type="ECO:0000313" key="5">
    <source>
        <dbReference type="EMBL" id="OPC81041.1"/>
    </source>
</evidence>
<comment type="caution">
    <text evidence="2">Lacks conserved residue(s) required for the propagation of feature annotation.</text>
</comment>
<dbReference type="STRING" id="159449.B4N89_08855"/>
<evidence type="ECO:0000259" key="3">
    <source>
        <dbReference type="PROSITE" id="PS50043"/>
    </source>
</evidence>
<dbReference type="GO" id="GO:0000160">
    <property type="term" value="P:phosphorelay signal transduction system"/>
    <property type="evidence" value="ECO:0007669"/>
    <property type="project" value="InterPro"/>
</dbReference>
<reference evidence="5 6" key="1">
    <citation type="submission" date="2017-03" db="EMBL/GenBank/DDBJ databases">
        <title>Draft genome sequence of Streptomyces scabrisporus NF3, endophyte isolated from Amphipterygium adstringens.</title>
        <authorList>
            <person name="Vazquez M."/>
            <person name="Ceapa C.D."/>
            <person name="Rodriguez Luna D."/>
            <person name="Sanchez Esquivel S."/>
        </authorList>
    </citation>
    <scope>NUCLEOTIDE SEQUENCE [LARGE SCALE GENOMIC DNA]</scope>
    <source>
        <strain evidence="5 6">NF3</strain>
    </source>
</reference>
<keyword evidence="1 5" id="KW-0238">DNA-binding</keyword>
<dbReference type="SUPFAM" id="SSF46894">
    <property type="entry name" value="C-terminal effector domain of the bipartite response regulators"/>
    <property type="match status" value="1"/>
</dbReference>
<evidence type="ECO:0000259" key="4">
    <source>
        <dbReference type="PROSITE" id="PS50110"/>
    </source>
</evidence>
<accession>A0A1T3NWJ2</accession>
<dbReference type="EMBL" id="MWQN01000001">
    <property type="protein sequence ID" value="OPC81041.1"/>
    <property type="molecule type" value="Genomic_DNA"/>
</dbReference>
<dbReference type="PANTHER" id="PTHR43214">
    <property type="entry name" value="TWO-COMPONENT RESPONSE REGULATOR"/>
    <property type="match status" value="1"/>
</dbReference>
<evidence type="ECO:0000313" key="6">
    <source>
        <dbReference type="Proteomes" id="UP000190037"/>
    </source>
</evidence>
<dbReference type="SMART" id="SM00421">
    <property type="entry name" value="HTH_LUXR"/>
    <property type="match status" value="1"/>
</dbReference>
<dbReference type="InterPro" id="IPR000792">
    <property type="entry name" value="Tscrpt_reg_LuxR_C"/>
</dbReference>
<dbReference type="InterPro" id="IPR039420">
    <property type="entry name" value="WalR-like"/>
</dbReference>
<sequence>MPRVLIAEEKHMIRGALAALLRLEPDMQLVAEVDRQDSIVRTAMASRPDVAILTSDGMTVAAELHRKLPECHTLVLASEARPWLLRQALSAHVSGFILNDEPPAQLAETIRKVVAGERIFNPDLMLRALDTDGTPLTARELEVLRLLASGAESIDIARSLSLSVGTIRNYLTSVVTKLDARNRVDAIRIASQAGWLP</sequence>
<dbReference type="PROSITE" id="PS50043">
    <property type="entry name" value="HTH_LUXR_2"/>
    <property type="match status" value="1"/>
</dbReference>
<dbReference type="PRINTS" id="PR00038">
    <property type="entry name" value="HTHLUXR"/>
</dbReference>
<dbReference type="PROSITE" id="PS00622">
    <property type="entry name" value="HTH_LUXR_1"/>
    <property type="match status" value="1"/>
</dbReference>
<protein>
    <submittedName>
        <fullName evidence="5">DNA-binding response regulator</fullName>
    </submittedName>
</protein>
<organism evidence="5 6">
    <name type="scientific">Embleya scabrispora</name>
    <dbReference type="NCBI Taxonomy" id="159449"/>
    <lineage>
        <taxon>Bacteria</taxon>
        <taxon>Bacillati</taxon>
        <taxon>Actinomycetota</taxon>
        <taxon>Actinomycetes</taxon>
        <taxon>Kitasatosporales</taxon>
        <taxon>Streptomycetaceae</taxon>
        <taxon>Embleya</taxon>
    </lineage>
</organism>
<dbReference type="Proteomes" id="UP000190037">
    <property type="component" value="Unassembled WGS sequence"/>
</dbReference>